<evidence type="ECO:0000313" key="2">
    <source>
        <dbReference type="EMBL" id="MPL94834.1"/>
    </source>
</evidence>
<evidence type="ECO:0000256" key="1">
    <source>
        <dbReference type="SAM" id="MobiDB-lite"/>
    </source>
</evidence>
<organism evidence="2">
    <name type="scientific">bioreactor metagenome</name>
    <dbReference type="NCBI Taxonomy" id="1076179"/>
    <lineage>
        <taxon>unclassified sequences</taxon>
        <taxon>metagenomes</taxon>
        <taxon>ecological metagenomes</taxon>
    </lineage>
</organism>
<protein>
    <submittedName>
        <fullName evidence="2">Uncharacterized protein</fullName>
    </submittedName>
</protein>
<gene>
    <name evidence="2" type="ORF">SDC9_40992</name>
</gene>
<comment type="caution">
    <text evidence="2">The sequence shown here is derived from an EMBL/GenBank/DDBJ whole genome shotgun (WGS) entry which is preliminary data.</text>
</comment>
<sequence length="355" mass="38485">MIKPAGYRINNAINIMKSIISFRFKNALTFIIVICALSIGFSACSDDEEPTTTTPTAKVLSNYFIIQDASLVQGAIPSNPNGRNLGQVSINANAIAGGTSIVSLNSQDNIQKLYVSVKGANSYYSITPTLQKNTIFDFVLLFSQNLSDPYFELQIAALFDDGTTSPIYTTRVTIISAGTGGLQISLSFDNEKDIDLYVVQPDGEVIYYGNQGEEIYDTITGEYIYAWGLDLDSNPGCYIDSINNENVFYPTEYIQAGTYQVWVNMYANCDESIPTNWAITALKAGQLVTPTYGNNPAIGVYPIGEPSNGIGSELTGALKVMEFTMTGITPQPTKIKKSSPLSPSAKMKLQSAGVK</sequence>
<dbReference type="AlphaFoldDB" id="A0A644VTU4"/>
<accession>A0A644VTU4</accession>
<name>A0A644VTU4_9ZZZZ</name>
<reference evidence="2" key="1">
    <citation type="submission" date="2019-08" db="EMBL/GenBank/DDBJ databases">
        <authorList>
            <person name="Kucharzyk K."/>
            <person name="Murdoch R.W."/>
            <person name="Higgins S."/>
            <person name="Loffler F."/>
        </authorList>
    </citation>
    <scope>NUCLEOTIDE SEQUENCE</scope>
</reference>
<dbReference type="EMBL" id="VSSQ01000443">
    <property type="protein sequence ID" value="MPL94834.1"/>
    <property type="molecule type" value="Genomic_DNA"/>
</dbReference>
<feature type="region of interest" description="Disordered" evidence="1">
    <location>
        <begin position="331"/>
        <end position="355"/>
    </location>
</feature>
<proteinExistence type="predicted"/>